<dbReference type="RefSeq" id="WP_115582631.1">
    <property type="nucleotide sequence ID" value="NZ_NXLW01000020.1"/>
</dbReference>
<sequence>MSSIIGNAPAGANGYFVRGYELLDTDYIVSDSVDNTSPVAIGTFACKSNNPNECVGQKGDGEVIGFIPFQGYKYNLCKNGNSFEAGDKVQIDISNLAIYGMNIQDGVTCNKDDFIGITKSDGSLVFNANKAQVSSDTVKFTGYKVIQSNSGKEPGLIYIKRA</sequence>
<evidence type="ECO:0000313" key="1">
    <source>
        <dbReference type="EMBL" id="RDU70412.1"/>
    </source>
</evidence>
<keyword evidence="2" id="KW-1185">Reference proteome</keyword>
<reference evidence="1 2" key="1">
    <citation type="submission" date="2018-04" db="EMBL/GenBank/DDBJ databases">
        <title>Novel Campyloabacter and Helicobacter Species and Strains.</title>
        <authorList>
            <person name="Mannion A.J."/>
            <person name="Shen Z."/>
            <person name="Fox J.G."/>
        </authorList>
    </citation>
    <scope>NUCLEOTIDE SEQUENCE [LARGE SCALE GENOMIC DNA]</scope>
    <source>
        <strain evidence="1 2">MIT 97-5075</strain>
    </source>
</reference>
<dbReference type="Proteomes" id="UP000256424">
    <property type="component" value="Unassembled WGS sequence"/>
</dbReference>
<protein>
    <submittedName>
        <fullName evidence="1">Uncharacterized protein</fullName>
    </submittedName>
</protein>
<dbReference type="EMBL" id="NXLW01000020">
    <property type="protein sequence ID" value="RDU70412.1"/>
    <property type="molecule type" value="Genomic_DNA"/>
</dbReference>
<proteinExistence type="predicted"/>
<organism evidence="1 2">
    <name type="scientific">Helicobacter aurati</name>
    <dbReference type="NCBI Taxonomy" id="137778"/>
    <lineage>
        <taxon>Bacteria</taxon>
        <taxon>Pseudomonadati</taxon>
        <taxon>Campylobacterota</taxon>
        <taxon>Epsilonproteobacteria</taxon>
        <taxon>Campylobacterales</taxon>
        <taxon>Helicobacteraceae</taxon>
        <taxon>Helicobacter</taxon>
    </lineage>
</organism>
<accession>A0A3D8IYR3</accession>
<dbReference type="AlphaFoldDB" id="A0A3D8IYR3"/>
<name>A0A3D8IYR3_9HELI</name>
<comment type="caution">
    <text evidence="1">The sequence shown here is derived from an EMBL/GenBank/DDBJ whole genome shotgun (WGS) entry which is preliminary data.</text>
</comment>
<gene>
    <name evidence="1" type="ORF">CQA66_08365</name>
</gene>
<evidence type="ECO:0000313" key="2">
    <source>
        <dbReference type="Proteomes" id="UP000256424"/>
    </source>
</evidence>